<evidence type="ECO:0000313" key="1">
    <source>
        <dbReference type="EMBL" id="PYH93981.1"/>
    </source>
</evidence>
<protein>
    <submittedName>
        <fullName evidence="1">Uncharacterized protein</fullName>
    </submittedName>
</protein>
<keyword evidence="2" id="KW-1185">Reference proteome</keyword>
<proteinExistence type="predicted"/>
<sequence>MSVSWEVTAFAVQTSTADQRTDALYANGRMQVPVIVSVRAINGSTGASYQLTNAELERIQLVDYFSSATEITGTWFYSTTENEFSHSLSGTREPVVPIVDGAQSIFFWVSSTRVENRNIAARITQPNNTTITTAGAMFNSFVTLNARQPVAYTTGNVTLGDSESTAEGIWKSTFFTNQVSHVTDKDWQQETYSLTTNFHPVLKAELFDFNTNGNQAPNNGWRSTSLTNSFAYRPHRALDVFYFWAPGAQATRHVGVFHQISHLDVDQNLNPVNFTSLTTDARANVQVNQKRNAFCFTHMKFLGTSTWGNGWQMDAWFRLYDTFGNIGEFYPRVREETDEDGAVQNTLFLQNKNTGTSSTEAAALKPTAKL</sequence>
<organism evidence="1 2">
    <name type="scientific">Aspergillus ellipticus CBS 707.79</name>
    <dbReference type="NCBI Taxonomy" id="1448320"/>
    <lineage>
        <taxon>Eukaryota</taxon>
        <taxon>Fungi</taxon>
        <taxon>Dikarya</taxon>
        <taxon>Ascomycota</taxon>
        <taxon>Pezizomycotina</taxon>
        <taxon>Eurotiomycetes</taxon>
        <taxon>Eurotiomycetidae</taxon>
        <taxon>Eurotiales</taxon>
        <taxon>Aspergillaceae</taxon>
        <taxon>Aspergillus</taxon>
        <taxon>Aspergillus subgen. Circumdati</taxon>
    </lineage>
</organism>
<name>A0A319D9Y3_9EURO</name>
<dbReference type="VEuPathDB" id="FungiDB:BO71DRAFT_399233"/>
<reference evidence="1 2" key="1">
    <citation type="submission" date="2018-02" db="EMBL/GenBank/DDBJ databases">
        <title>The genomes of Aspergillus section Nigri reveals drivers in fungal speciation.</title>
        <authorList>
            <consortium name="DOE Joint Genome Institute"/>
            <person name="Vesth T.C."/>
            <person name="Nybo J."/>
            <person name="Theobald S."/>
            <person name="Brandl J."/>
            <person name="Frisvad J.C."/>
            <person name="Nielsen K.F."/>
            <person name="Lyhne E.K."/>
            <person name="Kogle M.E."/>
            <person name="Kuo A."/>
            <person name="Riley R."/>
            <person name="Clum A."/>
            <person name="Nolan M."/>
            <person name="Lipzen A."/>
            <person name="Salamov A."/>
            <person name="Henrissat B."/>
            <person name="Wiebenga A."/>
            <person name="De vries R.P."/>
            <person name="Grigoriev I.V."/>
            <person name="Mortensen U.H."/>
            <person name="Andersen M.R."/>
            <person name="Baker S.E."/>
        </authorList>
    </citation>
    <scope>NUCLEOTIDE SEQUENCE [LARGE SCALE GENOMIC DNA]</scope>
    <source>
        <strain evidence="1 2">CBS 707.79</strain>
    </source>
</reference>
<dbReference type="Proteomes" id="UP000247810">
    <property type="component" value="Unassembled WGS sequence"/>
</dbReference>
<dbReference type="OrthoDB" id="4463410at2759"/>
<dbReference type="AlphaFoldDB" id="A0A319D9Y3"/>
<accession>A0A319D9Y3</accession>
<evidence type="ECO:0000313" key="2">
    <source>
        <dbReference type="Proteomes" id="UP000247810"/>
    </source>
</evidence>
<gene>
    <name evidence="1" type="ORF">BO71DRAFT_399233</name>
</gene>
<dbReference type="EMBL" id="KZ825881">
    <property type="protein sequence ID" value="PYH93981.1"/>
    <property type="molecule type" value="Genomic_DNA"/>
</dbReference>